<reference evidence="4" key="1">
    <citation type="submission" date="2013-09" db="EMBL/GenBank/DDBJ databases">
        <title>The Genome Sequence of Anopheles maculatus species B.</title>
        <authorList>
            <consortium name="The Broad Institute Genomics Platform"/>
            <person name="Neafsey D.E."/>
            <person name="Besansky N."/>
            <person name="Howell P."/>
            <person name="Walton C."/>
            <person name="Young S.K."/>
            <person name="Zeng Q."/>
            <person name="Gargeya S."/>
            <person name="Fitzgerald M."/>
            <person name="Haas B."/>
            <person name="Abouelleil A."/>
            <person name="Allen A.W."/>
            <person name="Alvarado L."/>
            <person name="Arachchi H.M."/>
            <person name="Berlin A.M."/>
            <person name="Chapman S.B."/>
            <person name="Gainer-Dewar J."/>
            <person name="Goldberg J."/>
            <person name="Griggs A."/>
            <person name="Gujja S."/>
            <person name="Hansen M."/>
            <person name="Howarth C."/>
            <person name="Imamovic A."/>
            <person name="Ireland A."/>
            <person name="Larimer J."/>
            <person name="McCowan C."/>
            <person name="Murphy C."/>
            <person name="Pearson M."/>
            <person name="Poon T.W."/>
            <person name="Priest M."/>
            <person name="Roberts A."/>
            <person name="Saif S."/>
            <person name="Shea T."/>
            <person name="Sisk P."/>
            <person name="Sykes S."/>
            <person name="Wortman J."/>
            <person name="Nusbaum C."/>
            <person name="Birren B."/>
        </authorList>
    </citation>
    <scope>NUCLEOTIDE SEQUENCE [LARGE SCALE GENOMIC DNA]</scope>
    <source>
        <strain evidence="4">maculatus3</strain>
    </source>
</reference>
<feature type="compositionally biased region" description="Polar residues" evidence="1">
    <location>
        <begin position="124"/>
        <end position="141"/>
    </location>
</feature>
<dbReference type="InterPro" id="IPR011333">
    <property type="entry name" value="SKP1/BTB/POZ_sf"/>
</dbReference>
<protein>
    <recommendedName>
        <fullName evidence="2">Myb/SANT-like DNA-binding domain-containing protein</fullName>
    </recommendedName>
</protein>
<accession>A0A182SY70</accession>
<evidence type="ECO:0000313" key="4">
    <source>
        <dbReference type="Proteomes" id="UP000075901"/>
    </source>
</evidence>
<keyword evidence="4" id="KW-1185">Reference proteome</keyword>
<dbReference type="EnsemblMetazoa" id="AMAM015814-RA">
    <property type="protein sequence ID" value="AMAM015814-PA"/>
    <property type="gene ID" value="AMAM015814"/>
</dbReference>
<dbReference type="Proteomes" id="UP000075901">
    <property type="component" value="Unassembled WGS sequence"/>
</dbReference>
<feature type="region of interest" description="Disordered" evidence="1">
    <location>
        <begin position="104"/>
        <end position="201"/>
    </location>
</feature>
<sequence length="298" mass="33823">MSKSYEPQIKWRTDEVDELVASMKERDLLAQSDGKKRRSLEVFAVVRSDLVRKGIFRTEEQIRKKMNELRKQYFEANRSEPENRYELCEHYDALHDLFTDAQRKLDKRTERSRASRSKRRHSSQNGGQDVSHSVQVNLSKQNRGRSVSGSSVSSSGPSVHRNGGGEQNQQQQQSSQQNGGGETVPNGGRRNNSSPAQTPLPDKFHLKQCAYQPNLNNSLANLCKNDRYADVMLLVCNDHDSIAIPAHRLVLGTFSPVGFPHRDPPVFGPFLNSCFLSFQYFANVFEKFTFGPSTPIIY</sequence>
<evidence type="ECO:0000256" key="1">
    <source>
        <dbReference type="SAM" id="MobiDB-lite"/>
    </source>
</evidence>
<organism evidence="3 4">
    <name type="scientific">Anopheles maculatus</name>
    <dbReference type="NCBI Taxonomy" id="74869"/>
    <lineage>
        <taxon>Eukaryota</taxon>
        <taxon>Metazoa</taxon>
        <taxon>Ecdysozoa</taxon>
        <taxon>Arthropoda</taxon>
        <taxon>Hexapoda</taxon>
        <taxon>Insecta</taxon>
        <taxon>Pterygota</taxon>
        <taxon>Neoptera</taxon>
        <taxon>Endopterygota</taxon>
        <taxon>Diptera</taxon>
        <taxon>Nematocera</taxon>
        <taxon>Culicoidea</taxon>
        <taxon>Culicidae</taxon>
        <taxon>Anophelinae</taxon>
        <taxon>Anopheles</taxon>
        <taxon>Anopheles maculatus group</taxon>
    </lineage>
</organism>
<feature type="compositionally biased region" description="Low complexity" evidence="1">
    <location>
        <begin position="144"/>
        <end position="177"/>
    </location>
</feature>
<feature type="domain" description="Myb/SANT-like DNA-binding" evidence="2">
    <location>
        <begin position="10"/>
        <end position="97"/>
    </location>
</feature>
<proteinExistence type="predicted"/>
<evidence type="ECO:0000313" key="3">
    <source>
        <dbReference type="EnsemblMetazoa" id="AMAM015814-PA"/>
    </source>
</evidence>
<dbReference type="VEuPathDB" id="VectorBase:AMAM015814"/>
<name>A0A182SY70_9DIPT</name>
<reference evidence="3" key="2">
    <citation type="submission" date="2020-05" db="UniProtKB">
        <authorList>
            <consortium name="EnsemblMetazoa"/>
        </authorList>
    </citation>
    <scope>IDENTIFICATION</scope>
    <source>
        <strain evidence="3">maculatus3</strain>
    </source>
</reference>
<dbReference type="AlphaFoldDB" id="A0A182SY70"/>
<dbReference type="SUPFAM" id="SSF54695">
    <property type="entry name" value="POZ domain"/>
    <property type="match status" value="1"/>
</dbReference>
<dbReference type="Gene3D" id="1.10.10.60">
    <property type="entry name" value="Homeodomain-like"/>
    <property type="match status" value="1"/>
</dbReference>
<dbReference type="Pfam" id="PF13837">
    <property type="entry name" value="Myb_DNA-bind_4"/>
    <property type="match status" value="1"/>
</dbReference>
<dbReference type="Gene3D" id="3.30.710.10">
    <property type="entry name" value="Potassium Channel Kv1.1, Chain A"/>
    <property type="match status" value="1"/>
</dbReference>
<dbReference type="InterPro" id="IPR044822">
    <property type="entry name" value="Myb_DNA-bind_4"/>
</dbReference>
<evidence type="ECO:0000259" key="2">
    <source>
        <dbReference type="Pfam" id="PF13837"/>
    </source>
</evidence>
<feature type="compositionally biased region" description="Basic and acidic residues" evidence="1">
    <location>
        <begin position="104"/>
        <end position="113"/>
    </location>
</feature>